<evidence type="ECO:0000313" key="2">
    <source>
        <dbReference type="Proteomes" id="UP001154282"/>
    </source>
</evidence>
<accession>A0AAV0KMV9</accession>
<dbReference type="EMBL" id="CAMGYJ010000005">
    <property type="protein sequence ID" value="CAI0423487.1"/>
    <property type="molecule type" value="Genomic_DNA"/>
</dbReference>
<dbReference type="AlphaFoldDB" id="A0AAV0KMV9"/>
<gene>
    <name evidence="1" type="ORF">LITE_LOCUS19537</name>
</gene>
<dbReference type="Proteomes" id="UP001154282">
    <property type="component" value="Unassembled WGS sequence"/>
</dbReference>
<comment type="caution">
    <text evidence="1">The sequence shown here is derived from an EMBL/GenBank/DDBJ whole genome shotgun (WGS) entry which is preliminary data.</text>
</comment>
<proteinExistence type="predicted"/>
<keyword evidence="2" id="KW-1185">Reference proteome</keyword>
<sequence length="87" mass="10113">MITLAKDGHFTRRDKHWVSFTRSRLYMPCSQKSRTDMGREMADTPELSELCRGVGTMPPWHTLNSSKYFSQNECQSLISNRNRPVCT</sequence>
<reference evidence="1" key="1">
    <citation type="submission" date="2022-08" db="EMBL/GenBank/DDBJ databases">
        <authorList>
            <person name="Gutierrez-Valencia J."/>
        </authorList>
    </citation>
    <scope>NUCLEOTIDE SEQUENCE</scope>
</reference>
<protein>
    <submittedName>
        <fullName evidence="1">Uncharacterized protein</fullName>
    </submittedName>
</protein>
<evidence type="ECO:0000313" key="1">
    <source>
        <dbReference type="EMBL" id="CAI0423487.1"/>
    </source>
</evidence>
<organism evidence="1 2">
    <name type="scientific">Linum tenue</name>
    <dbReference type="NCBI Taxonomy" id="586396"/>
    <lineage>
        <taxon>Eukaryota</taxon>
        <taxon>Viridiplantae</taxon>
        <taxon>Streptophyta</taxon>
        <taxon>Embryophyta</taxon>
        <taxon>Tracheophyta</taxon>
        <taxon>Spermatophyta</taxon>
        <taxon>Magnoliopsida</taxon>
        <taxon>eudicotyledons</taxon>
        <taxon>Gunneridae</taxon>
        <taxon>Pentapetalae</taxon>
        <taxon>rosids</taxon>
        <taxon>fabids</taxon>
        <taxon>Malpighiales</taxon>
        <taxon>Linaceae</taxon>
        <taxon>Linum</taxon>
    </lineage>
</organism>
<name>A0AAV0KMV9_9ROSI</name>